<sequence>MNSVRVIRNDDHFISELDAARGQLLVVEFVTRWSGPCIAVAEAFEGLARRYDRALFLVVDVELCPDAALSHDVQSLPTFIIFKGQIPVDTVRCADMINLELLIADHYDNNEEEPQAR</sequence>
<dbReference type="Proteomes" id="UP001378592">
    <property type="component" value="Unassembled WGS sequence"/>
</dbReference>
<evidence type="ECO:0000313" key="3">
    <source>
        <dbReference type="EMBL" id="KAK7863801.1"/>
    </source>
</evidence>
<evidence type="ECO:0000256" key="1">
    <source>
        <dbReference type="ARBA" id="ARBA00023157"/>
    </source>
</evidence>
<dbReference type="CDD" id="cd02947">
    <property type="entry name" value="TRX_family"/>
    <property type="match status" value="1"/>
</dbReference>
<comment type="caution">
    <text evidence="3">The sequence shown here is derived from an EMBL/GenBank/DDBJ whole genome shotgun (WGS) entry which is preliminary data.</text>
</comment>
<dbReference type="PANTHER" id="PTHR46115">
    <property type="entry name" value="THIOREDOXIN-LIKE PROTEIN 1"/>
    <property type="match status" value="1"/>
</dbReference>
<reference evidence="3 4" key="1">
    <citation type="submission" date="2024-03" db="EMBL/GenBank/DDBJ databases">
        <title>The genome assembly and annotation of the cricket Gryllus longicercus Weissman &amp; Gray.</title>
        <authorList>
            <person name="Szrajer S."/>
            <person name="Gray D."/>
            <person name="Ylla G."/>
        </authorList>
    </citation>
    <scope>NUCLEOTIDE SEQUENCE [LARGE SCALE GENOMIC DNA]</scope>
    <source>
        <strain evidence="3">DAG 2021-001</strain>
        <tissue evidence="3">Whole body minus gut</tissue>
    </source>
</reference>
<gene>
    <name evidence="3" type="ORF">R5R35_005415</name>
</gene>
<organism evidence="3 4">
    <name type="scientific">Gryllus longicercus</name>
    <dbReference type="NCBI Taxonomy" id="2509291"/>
    <lineage>
        <taxon>Eukaryota</taxon>
        <taxon>Metazoa</taxon>
        <taxon>Ecdysozoa</taxon>
        <taxon>Arthropoda</taxon>
        <taxon>Hexapoda</taxon>
        <taxon>Insecta</taxon>
        <taxon>Pterygota</taxon>
        <taxon>Neoptera</taxon>
        <taxon>Polyneoptera</taxon>
        <taxon>Orthoptera</taxon>
        <taxon>Ensifera</taxon>
        <taxon>Gryllidea</taxon>
        <taxon>Grylloidea</taxon>
        <taxon>Gryllidae</taxon>
        <taxon>Gryllinae</taxon>
        <taxon>Gryllus</taxon>
    </lineage>
</organism>
<proteinExistence type="predicted"/>
<protein>
    <recommendedName>
        <fullName evidence="2">Thioredoxin domain-containing protein</fullName>
    </recommendedName>
</protein>
<dbReference type="EMBL" id="JAZDUA010000220">
    <property type="protein sequence ID" value="KAK7863801.1"/>
    <property type="molecule type" value="Genomic_DNA"/>
</dbReference>
<keyword evidence="1" id="KW-1015">Disulfide bond</keyword>
<keyword evidence="4" id="KW-1185">Reference proteome</keyword>
<dbReference type="InterPro" id="IPR013766">
    <property type="entry name" value="Thioredoxin_domain"/>
</dbReference>
<evidence type="ECO:0000259" key="2">
    <source>
        <dbReference type="Pfam" id="PF00085"/>
    </source>
</evidence>
<accession>A0AAN9VJ71</accession>
<name>A0AAN9VJ71_9ORTH</name>
<dbReference type="InterPro" id="IPR036249">
    <property type="entry name" value="Thioredoxin-like_sf"/>
</dbReference>
<evidence type="ECO:0000313" key="4">
    <source>
        <dbReference type="Proteomes" id="UP001378592"/>
    </source>
</evidence>
<dbReference type="AlphaFoldDB" id="A0AAN9VJ71"/>
<dbReference type="Gene3D" id="3.40.30.10">
    <property type="entry name" value="Glutaredoxin"/>
    <property type="match status" value="1"/>
</dbReference>
<dbReference type="Pfam" id="PF00085">
    <property type="entry name" value="Thioredoxin"/>
    <property type="match status" value="1"/>
</dbReference>
<dbReference type="SUPFAM" id="SSF52833">
    <property type="entry name" value="Thioredoxin-like"/>
    <property type="match status" value="1"/>
</dbReference>
<feature type="domain" description="Thioredoxin" evidence="2">
    <location>
        <begin position="8"/>
        <end position="91"/>
    </location>
</feature>